<evidence type="ECO:0000313" key="1">
    <source>
        <dbReference type="EnsemblPlants" id="AVESA.00010b.r2.5DG0949610.1.CDS"/>
    </source>
</evidence>
<name>A0ACD5YCJ7_AVESA</name>
<reference evidence="1" key="1">
    <citation type="submission" date="2021-05" db="EMBL/GenBank/DDBJ databases">
        <authorList>
            <person name="Scholz U."/>
            <person name="Mascher M."/>
            <person name="Fiebig A."/>
        </authorList>
    </citation>
    <scope>NUCLEOTIDE SEQUENCE [LARGE SCALE GENOMIC DNA]</scope>
</reference>
<keyword evidence="2" id="KW-1185">Reference proteome</keyword>
<protein>
    <submittedName>
        <fullName evidence="1">Uncharacterized protein</fullName>
    </submittedName>
</protein>
<reference evidence="1" key="2">
    <citation type="submission" date="2025-09" db="UniProtKB">
        <authorList>
            <consortium name="EnsemblPlants"/>
        </authorList>
    </citation>
    <scope>IDENTIFICATION</scope>
</reference>
<proteinExistence type="predicted"/>
<sequence length="461" mass="51466">MAGGDAPTRAESDAGFEFAFDNEAFSDKVLRIEVVGSSSDDAPESGTDAASRKRRREEAEGDDGECINSSRTAMGTVILRVNTIKVNSAILAAKSAFFFKLFSNGMKESGERQATLRIADSEENAFMELLRFMYSGKLTPTAEPTFLVDILMVADKFEVISCMELCGQQIIDLPMTLESAVLCLDLPSSISVSAALTEAAKKFLAERYKLFLSSTSQDELMRVPLPRIVAILSSNHPRVASQEDIYDFFLRWADSRYPNSEERRMILSSCLLPLVPQVCSRTNAIQIDQPSCIVGFTLKHEQCSRLFPSGSIRSPPFHCAGHGFFLSVRCFMEHLFLLIQKLEDNVPVTEAIDYKIEFKEKSSLKFVTMYMNTAATTDSKETIGCKVPWSKFINGHWFIDGKFHLQVNINRSRSGALDTLSTYNRTVHHIILCLSSESQNEYIGYYPTMIHNFSALNALLG</sequence>
<dbReference type="Proteomes" id="UP001732700">
    <property type="component" value="Chromosome 5D"/>
</dbReference>
<dbReference type="EnsemblPlants" id="AVESA.00010b.r2.5DG0949610.1">
    <property type="protein sequence ID" value="AVESA.00010b.r2.5DG0949610.1.CDS"/>
    <property type="gene ID" value="AVESA.00010b.r2.5DG0949610"/>
</dbReference>
<evidence type="ECO:0000313" key="2">
    <source>
        <dbReference type="Proteomes" id="UP001732700"/>
    </source>
</evidence>
<organism evidence="1 2">
    <name type="scientific">Avena sativa</name>
    <name type="common">Oat</name>
    <dbReference type="NCBI Taxonomy" id="4498"/>
    <lineage>
        <taxon>Eukaryota</taxon>
        <taxon>Viridiplantae</taxon>
        <taxon>Streptophyta</taxon>
        <taxon>Embryophyta</taxon>
        <taxon>Tracheophyta</taxon>
        <taxon>Spermatophyta</taxon>
        <taxon>Magnoliopsida</taxon>
        <taxon>Liliopsida</taxon>
        <taxon>Poales</taxon>
        <taxon>Poaceae</taxon>
        <taxon>BOP clade</taxon>
        <taxon>Pooideae</taxon>
        <taxon>Poodae</taxon>
        <taxon>Poeae</taxon>
        <taxon>Poeae Chloroplast Group 1 (Aveneae type)</taxon>
        <taxon>Aveninae</taxon>
        <taxon>Avena</taxon>
    </lineage>
</organism>
<accession>A0ACD5YCJ7</accession>